<evidence type="ECO:0000256" key="2">
    <source>
        <dbReference type="ARBA" id="ARBA00023210"/>
    </source>
</evidence>
<organism evidence="7 8">
    <name type="scientific">Halonatronomonas betaini</name>
    <dbReference type="NCBI Taxonomy" id="2778430"/>
    <lineage>
        <taxon>Bacteria</taxon>
        <taxon>Bacillati</taxon>
        <taxon>Bacillota</taxon>
        <taxon>Clostridia</taxon>
        <taxon>Halanaerobiales</taxon>
        <taxon>Halarsenatibacteraceae</taxon>
        <taxon>Halonatronomonas</taxon>
    </lineage>
</organism>
<gene>
    <name evidence="5 7" type="primary">minC</name>
    <name evidence="7" type="ORF">I0Q91_02630</name>
</gene>
<dbReference type="RefSeq" id="WP_270452700.1">
    <property type="nucleotide sequence ID" value="NZ_JADPIE010000001.1"/>
</dbReference>
<dbReference type="HAMAP" id="MF_00267">
    <property type="entry name" value="MinC"/>
    <property type="match status" value="1"/>
</dbReference>
<comment type="caution">
    <text evidence="7">The sequence shown here is derived from an EMBL/GenBank/DDBJ whole genome shotgun (WGS) entry which is preliminary data.</text>
</comment>
<comment type="function">
    <text evidence="5">Cell division inhibitor that blocks the formation of polar Z ring septums. Rapidly oscillates between the poles of the cell to destabilize FtsZ filaments that have formed before they mature into polar Z rings. Prevents FtsZ polymerization.</text>
</comment>
<proteinExistence type="inferred from homology"/>
<comment type="similarity">
    <text evidence="5">Belongs to the MinC family.</text>
</comment>
<reference evidence="7" key="1">
    <citation type="submission" date="2020-11" db="EMBL/GenBank/DDBJ databases">
        <title>Halonatronomonas betainensis gen. nov., sp. nov. a novel haloalkaliphilic representative of the family Halanaerobiacae capable of betaine degradation.</title>
        <authorList>
            <person name="Boltyanskaya Y."/>
            <person name="Kevbrin V."/>
            <person name="Detkova E."/>
            <person name="Grouzdev D.S."/>
            <person name="Koziaeva V."/>
            <person name="Zhilina T."/>
        </authorList>
    </citation>
    <scope>NUCLEOTIDE SEQUENCE</scope>
    <source>
        <strain evidence="7">Z-7014</strain>
    </source>
</reference>
<dbReference type="SUPFAM" id="SSF63848">
    <property type="entry name" value="Cell-division inhibitor MinC, C-terminal domain"/>
    <property type="match status" value="1"/>
</dbReference>
<comment type="subunit">
    <text evidence="4 5">Interacts with MinD and FtsZ.</text>
</comment>
<keyword evidence="1 5" id="KW-0132">Cell division</keyword>
<keyword evidence="3 5" id="KW-0131">Cell cycle</keyword>
<name>A0A931AT27_9FIRM</name>
<dbReference type="PANTHER" id="PTHR34108">
    <property type="entry name" value="SEPTUM SITE-DETERMINING PROTEIN MINC"/>
    <property type="match status" value="1"/>
</dbReference>
<dbReference type="NCBIfam" id="TIGR01222">
    <property type="entry name" value="minC"/>
    <property type="match status" value="1"/>
</dbReference>
<keyword evidence="8" id="KW-1185">Reference proteome</keyword>
<dbReference type="InterPro" id="IPR036145">
    <property type="entry name" value="MinC_C_sf"/>
</dbReference>
<protein>
    <recommendedName>
        <fullName evidence="5">Probable septum site-determining protein MinC</fullName>
    </recommendedName>
</protein>
<dbReference type="EMBL" id="JADPIE010000001">
    <property type="protein sequence ID" value="MBF8435965.1"/>
    <property type="molecule type" value="Genomic_DNA"/>
</dbReference>
<sequence length="218" mass="24355">MQIINTKMTAKGVIIDFDWKYDFDVIKDSLKSHFEEAGSFYEGTDLFFKVGQNELELNYFKELFEIAENFLSSETGIYLVGQEDNKESSDISKENRPKKEAIIEEVSFKGDTVLVKGTIRSGQAVEHPHNLVIMGDVNPGAEVKAGGDIIVFGRLMGLVHAGAGGKKEAQVAALRLAPTQIRIANKISRPPEDNDDQIFSPEKAFIKEERIIVEKIDF</sequence>
<dbReference type="InterPro" id="IPR016098">
    <property type="entry name" value="CAP/MinC_C"/>
</dbReference>
<evidence type="ECO:0000259" key="6">
    <source>
        <dbReference type="Pfam" id="PF03775"/>
    </source>
</evidence>
<keyword evidence="2 5" id="KW-0717">Septation</keyword>
<dbReference type="GO" id="GO:1901891">
    <property type="term" value="P:regulation of cell septum assembly"/>
    <property type="evidence" value="ECO:0007669"/>
    <property type="project" value="InterPro"/>
</dbReference>
<accession>A0A931AT27</accession>
<feature type="domain" description="Septum formation inhibitor MinC C-terminal" evidence="6">
    <location>
        <begin position="115"/>
        <end position="214"/>
    </location>
</feature>
<evidence type="ECO:0000256" key="3">
    <source>
        <dbReference type="ARBA" id="ARBA00023306"/>
    </source>
</evidence>
<dbReference type="Gene3D" id="2.160.20.70">
    <property type="match status" value="1"/>
</dbReference>
<dbReference type="Proteomes" id="UP000621436">
    <property type="component" value="Unassembled WGS sequence"/>
</dbReference>
<evidence type="ECO:0000313" key="7">
    <source>
        <dbReference type="EMBL" id="MBF8435965.1"/>
    </source>
</evidence>
<dbReference type="PANTHER" id="PTHR34108:SF1">
    <property type="entry name" value="SEPTUM SITE-DETERMINING PROTEIN MINC"/>
    <property type="match status" value="1"/>
</dbReference>
<evidence type="ECO:0000256" key="4">
    <source>
        <dbReference type="ARBA" id="ARBA00046874"/>
    </source>
</evidence>
<dbReference type="AlphaFoldDB" id="A0A931AT27"/>
<dbReference type="GO" id="GO:0000902">
    <property type="term" value="P:cell morphogenesis"/>
    <property type="evidence" value="ECO:0007669"/>
    <property type="project" value="InterPro"/>
</dbReference>
<dbReference type="GO" id="GO:0000917">
    <property type="term" value="P:division septum assembly"/>
    <property type="evidence" value="ECO:0007669"/>
    <property type="project" value="UniProtKB-KW"/>
</dbReference>
<evidence type="ECO:0000256" key="1">
    <source>
        <dbReference type="ARBA" id="ARBA00022618"/>
    </source>
</evidence>
<evidence type="ECO:0000256" key="5">
    <source>
        <dbReference type="HAMAP-Rule" id="MF_00267"/>
    </source>
</evidence>
<dbReference type="Pfam" id="PF03775">
    <property type="entry name" value="MinC_C"/>
    <property type="match status" value="1"/>
</dbReference>
<evidence type="ECO:0000313" key="8">
    <source>
        <dbReference type="Proteomes" id="UP000621436"/>
    </source>
</evidence>
<dbReference type="InterPro" id="IPR005526">
    <property type="entry name" value="Septum_form_inhib_MinC_C"/>
</dbReference>
<dbReference type="InterPro" id="IPR013033">
    <property type="entry name" value="MinC"/>
</dbReference>